<evidence type="ECO:0000313" key="10">
    <source>
        <dbReference type="EMBL" id="KFA87303.1"/>
    </source>
</evidence>
<evidence type="ECO:0000256" key="6">
    <source>
        <dbReference type="ARBA" id="ARBA00023136"/>
    </source>
</evidence>
<dbReference type="AlphaFoldDB" id="A0A084SFR8"/>
<feature type="transmembrane region" description="Helical" evidence="9">
    <location>
        <begin position="85"/>
        <end position="104"/>
    </location>
</feature>
<dbReference type="GO" id="GO:0015220">
    <property type="term" value="F:choline transmembrane transporter activity"/>
    <property type="evidence" value="ECO:0007669"/>
    <property type="project" value="TreeGrafter"/>
</dbReference>
<name>A0A084SFR8_9BACT</name>
<dbReference type="Pfam" id="PF00893">
    <property type="entry name" value="Multi_Drug_Res"/>
    <property type="match status" value="1"/>
</dbReference>
<dbReference type="GO" id="GO:0015199">
    <property type="term" value="F:amino-acid betaine transmembrane transporter activity"/>
    <property type="evidence" value="ECO:0007669"/>
    <property type="project" value="TreeGrafter"/>
</dbReference>
<feature type="transmembrane region" description="Helical" evidence="9">
    <location>
        <begin position="58"/>
        <end position="79"/>
    </location>
</feature>
<gene>
    <name evidence="10" type="ORF">Q664_48555</name>
</gene>
<dbReference type="FunFam" id="1.10.3730.20:FF:000001">
    <property type="entry name" value="Quaternary ammonium compound resistance transporter SugE"/>
    <property type="match status" value="1"/>
</dbReference>
<evidence type="ECO:0000256" key="3">
    <source>
        <dbReference type="ARBA" id="ARBA00022475"/>
    </source>
</evidence>
<accession>A0A084SFR8</accession>
<dbReference type="InterPro" id="IPR045324">
    <property type="entry name" value="Small_multidrug_res"/>
</dbReference>
<evidence type="ECO:0000256" key="8">
    <source>
        <dbReference type="RuleBase" id="RU003942"/>
    </source>
</evidence>
<reference evidence="10 11" key="1">
    <citation type="submission" date="2014-07" db="EMBL/GenBank/DDBJ databases">
        <title>Draft Genome Sequence of Gephyronic Acid Producer, Cystobacter violaceus Strain Cb vi76.</title>
        <authorList>
            <person name="Stevens D.C."/>
            <person name="Young J."/>
            <person name="Carmichael R."/>
            <person name="Tan J."/>
            <person name="Taylor R.E."/>
        </authorList>
    </citation>
    <scope>NUCLEOTIDE SEQUENCE [LARGE SCALE GENOMIC DNA]</scope>
    <source>
        <strain evidence="10 11">Cb vi76</strain>
    </source>
</reference>
<protein>
    <submittedName>
        <fullName evidence="10">Multidrug transporter</fullName>
    </submittedName>
</protein>
<sequence>MRAYAYLAIAILAEVIATSSLKATAEFTRPGPSLLVIAGYATAFYCLTLSLRSIPVGIAYAIWSGLGIVLVAAASYVLYKQKLDAPALIGMAMILGGCLVINLLSKSSAH</sequence>
<comment type="caution">
    <text evidence="10">The sequence shown here is derived from an EMBL/GenBank/DDBJ whole genome shotgun (WGS) entry which is preliminary data.</text>
</comment>
<feature type="transmembrane region" description="Helical" evidence="9">
    <location>
        <begin position="33"/>
        <end position="51"/>
    </location>
</feature>
<dbReference type="GO" id="GO:1990961">
    <property type="term" value="P:xenobiotic detoxification by transmembrane export across the plasma membrane"/>
    <property type="evidence" value="ECO:0007669"/>
    <property type="project" value="UniProtKB-ARBA"/>
</dbReference>
<keyword evidence="5 9" id="KW-1133">Transmembrane helix</keyword>
<evidence type="ECO:0000256" key="5">
    <source>
        <dbReference type="ARBA" id="ARBA00022989"/>
    </source>
</evidence>
<dbReference type="PANTHER" id="PTHR30561:SF1">
    <property type="entry name" value="MULTIDRUG TRANSPORTER EMRE"/>
    <property type="match status" value="1"/>
</dbReference>
<dbReference type="InterPro" id="IPR000390">
    <property type="entry name" value="Small_drug/metabolite_transptr"/>
</dbReference>
<evidence type="ECO:0000256" key="1">
    <source>
        <dbReference type="ARBA" id="ARBA00004651"/>
    </source>
</evidence>
<dbReference type="GO" id="GO:0005886">
    <property type="term" value="C:plasma membrane"/>
    <property type="evidence" value="ECO:0007669"/>
    <property type="project" value="UniProtKB-SubCell"/>
</dbReference>
<dbReference type="GO" id="GO:0031460">
    <property type="term" value="P:glycine betaine transport"/>
    <property type="evidence" value="ECO:0007669"/>
    <property type="project" value="TreeGrafter"/>
</dbReference>
<proteinExistence type="inferred from homology"/>
<dbReference type="PANTHER" id="PTHR30561">
    <property type="entry name" value="SMR FAMILY PROTON-DEPENDENT DRUG EFFLUX TRANSPORTER SUGE"/>
    <property type="match status" value="1"/>
</dbReference>
<comment type="similarity">
    <text evidence="7 8">Belongs to the drug/metabolite transporter (DMT) superfamily. Small multidrug resistance (SMR) (TC 2.A.7.1) family.</text>
</comment>
<dbReference type="GO" id="GO:0015297">
    <property type="term" value="F:antiporter activity"/>
    <property type="evidence" value="ECO:0007669"/>
    <property type="project" value="TreeGrafter"/>
</dbReference>
<dbReference type="Gene3D" id="1.10.3730.20">
    <property type="match status" value="1"/>
</dbReference>
<dbReference type="Proteomes" id="UP000028547">
    <property type="component" value="Unassembled WGS sequence"/>
</dbReference>
<keyword evidence="2" id="KW-0813">Transport</keyword>
<organism evidence="10 11">
    <name type="scientific">Archangium violaceum Cb vi76</name>
    <dbReference type="NCBI Taxonomy" id="1406225"/>
    <lineage>
        <taxon>Bacteria</taxon>
        <taxon>Pseudomonadati</taxon>
        <taxon>Myxococcota</taxon>
        <taxon>Myxococcia</taxon>
        <taxon>Myxococcales</taxon>
        <taxon>Cystobacterineae</taxon>
        <taxon>Archangiaceae</taxon>
        <taxon>Archangium</taxon>
    </lineage>
</organism>
<evidence type="ECO:0000256" key="4">
    <source>
        <dbReference type="ARBA" id="ARBA00022692"/>
    </source>
</evidence>
<keyword evidence="6 9" id="KW-0472">Membrane</keyword>
<keyword evidence="3" id="KW-1003">Cell membrane</keyword>
<evidence type="ECO:0000256" key="9">
    <source>
        <dbReference type="SAM" id="Phobius"/>
    </source>
</evidence>
<dbReference type="SUPFAM" id="SSF103481">
    <property type="entry name" value="Multidrug resistance efflux transporter EmrE"/>
    <property type="match status" value="1"/>
</dbReference>
<evidence type="ECO:0000256" key="2">
    <source>
        <dbReference type="ARBA" id="ARBA00022448"/>
    </source>
</evidence>
<keyword evidence="4 8" id="KW-0812">Transmembrane</keyword>
<dbReference type="InterPro" id="IPR037185">
    <property type="entry name" value="EmrE-like"/>
</dbReference>
<comment type="subcellular location">
    <subcellularLocation>
        <location evidence="1 8">Cell membrane</location>
        <topology evidence="1 8">Multi-pass membrane protein</topology>
    </subcellularLocation>
</comment>
<evidence type="ECO:0000256" key="7">
    <source>
        <dbReference type="ARBA" id="ARBA00038032"/>
    </source>
</evidence>
<dbReference type="EMBL" id="JPMI01000388">
    <property type="protein sequence ID" value="KFA87303.1"/>
    <property type="molecule type" value="Genomic_DNA"/>
</dbReference>
<evidence type="ECO:0000313" key="11">
    <source>
        <dbReference type="Proteomes" id="UP000028547"/>
    </source>
</evidence>
<dbReference type="RefSeq" id="WP_043412745.1">
    <property type="nucleotide sequence ID" value="NZ_JPMI01000388.1"/>
</dbReference>